<dbReference type="InterPro" id="IPR036869">
    <property type="entry name" value="J_dom_sf"/>
</dbReference>
<evidence type="ECO:0000256" key="5">
    <source>
        <dbReference type="ARBA" id="ARBA00022803"/>
    </source>
</evidence>
<evidence type="ECO:0000256" key="4">
    <source>
        <dbReference type="ARBA" id="ARBA00022759"/>
    </source>
</evidence>
<dbReference type="FunFam" id="3.10.20.370:FF:000001">
    <property type="entry name" value="Retrovirus-related Pol polyprotein from transposon 17.6-like protein"/>
    <property type="match status" value="1"/>
</dbReference>
<dbReference type="PANTHER" id="PTHR45188">
    <property type="entry name" value="DNAJ PROTEIN P58IPK HOMOLOG"/>
    <property type="match status" value="1"/>
</dbReference>
<proteinExistence type="predicted"/>
<evidence type="ECO:0000256" key="1">
    <source>
        <dbReference type="ARBA" id="ARBA00022695"/>
    </source>
</evidence>
<dbReference type="InterPro" id="IPR043502">
    <property type="entry name" value="DNA/RNA_pol_sf"/>
</dbReference>
<dbReference type="Pfam" id="PF17919">
    <property type="entry name" value="RT_RNaseH_2"/>
    <property type="match status" value="1"/>
</dbReference>
<reference evidence="8" key="1">
    <citation type="submission" date="2020-11" db="EMBL/GenBank/DDBJ databases">
        <authorList>
            <person name="Whiteford S."/>
        </authorList>
    </citation>
    <scope>NUCLEOTIDE SEQUENCE</scope>
</reference>
<dbReference type="GO" id="GO:0004519">
    <property type="term" value="F:endonuclease activity"/>
    <property type="evidence" value="ECO:0007669"/>
    <property type="project" value="UniProtKB-KW"/>
</dbReference>
<dbReference type="PROSITE" id="PS50076">
    <property type="entry name" value="DNAJ_2"/>
    <property type="match status" value="1"/>
</dbReference>
<keyword evidence="9" id="KW-1185">Reference proteome</keyword>
<feature type="domain" description="J" evidence="7">
    <location>
        <begin position="149"/>
        <end position="231"/>
    </location>
</feature>
<keyword evidence="6" id="KW-0695">RNA-directed DNA polymerase</keyword>
<evidence type="ECO:0000313" key="9">
    <source>
        <dbReference type="Proteomes" id="UP000653454"/>
    </source>
</evidence>
<dbReference type="CDD" id="cd06257">
    <property type="entry name" value="DnaJ"/>
    <property type="match status" value="1"/>
</dbReference>
<gene>
    <name evidence="8" type="ORF">PLXY2_LOCUS2291</name>
</gene>
<dbReference type="EMBL" id="CAJHNJ030000005">
    <property type="protein sequence ID" value="CAG9099715.1"/>
    <property type="molecule type" value="Genomic_DNA"/>
</dbReference>
<dbReference type="PRINTS" id="PR00625">
    <property type="entry name" value="JDOMAIN"/>
</dbReference>
<dbReference type="SUPFAM" id="SSF56672">
    <property type="entry name" value="DNA/RNA polymerases"/>
    <property type="match status" value="1"/>
</dbReference>
<organism evidence="8 9">
    <name type="scientific">Plutella xylostella</name>
    <name type="common">Diamondback moth</name>
    <name type="synonym">Plutella maculipennis</name>
    <dbReference type="NCBI Taxonomy" id="51655"/>
    <lineage>
        <taxon>Eukaryota</taxon>
        <taxon>Metazoa</taxon>
        <taxon>Ecdysozoa</taxon>
        <taxon>Arthropoda</taxon>
        <taxon>Hexapoda</taxon>
        <taxon>Insecta</taxon>
        <taxon>Pterygota</taxon>
        <taxon>Neoptera</taxon>
        <taxon>Endopterygota</taxon>
        <taxon>Lepidoptera</taxon>
        <taxon>Glossata</taxon>
        <taxon>Ditrysia</taxon>
        <taxon>Yponomeutoidea</taxon>
        <taxon>Plutellidae</taxon>
        <taxon>Plutella</taxon>
    </lineage>
</organism>
<dbReference type="Gene3D" id="3.10.20.370">
    <property type="match status" value="1"/>
</dbReference>
<keyword evidence="2" id="KW-0540">Nuclease</keyword>
<dbReference type="InterPro" id="IPR041577">
    <property type="entry name" value="RT_RNaseH_2"/>
</dbReference>
<dbReference type="InterPro" id="IPR001623">
    <property type="entry name" value="DnaJ_domain"/>
</dbReference>
<keyword evidence="4" id="KW-0378">Hydrolase</keyword>
<evidence type="ECO:0000256" key="6">
    <source>
        <dbReference type="ARBA" id="ARBA00022918"/>
    </source>
</evidence>
<keyword evidence="5" id="KW-0802">TPR repeat</keyword>
<dbReference type="Gene3D" id="1.10.287.110">
    <property type="entry name" value="DnaJ domain"/>
    <property type="match status" value="1"/>
</dbReference>
<evidence type="ECO:0000256" key="3">
    <source>
        <dbReference type="ARBA" id="ARBA00022737"/>
    </source>
</evidence>
<protein>
    <submittedName>
        <fullName evidence="8">(diamondback moth) hypothetical protein</fullName>
    </submittedName>
</protein>
<sequence length="280" mass="30947">MEFDLKSACSLIPVMDGEEATSKKMIDAVEMYAGMLNETDLTISQSDDNPEAYGVLKPLNEKTAIKRFSDGLRSSRLSTIIAARNYSSLSEAIQAAKDEETMSTSSSEVLQFSATYNRDFSENNEFVIQTDASGTAIGAVLCNKDLRPIAYASRPLNKAERNYPTIQKELVAIVWAVKYFRPKRALVHHPDRHAGAPDSERREQERRFKEVGEAYGILSDPKKRARYDHGQDIDDDGAGMADIDPNVVFQSFFNRGPQNFNFGAGGGGGFPGSAFNFQFG</sequence>
<dbReference type="Proteomes" id="UP000653454">
    <property type="component" value="Unassembled WGS sequence"/>
</dbReference>
<evidence type="ECO:0000313" key="8">
    <source>
        <dbReference type="EMBL" id="CAG9099715.1"/>
    </source>
</evidence>
<keyword evidence="4" id="KW-0255">Endonuclease</keyword>
<comment type="caution">
    <text evidence="8">The sequence shown here is derived from an EMBL/GenBank/DDBJ whole genome shotgun (WGS) entry which is preliminary data.</text>
</comment>
<keyword evidence="3" id="KW-0677">Repeat</keyword>
<accession>A0A8S4DIE2</accession>
<dbReference type="Pfam" id="PF00226">
    <property type="entry name" value="DnaJ"/>
    <property type="match status" value="1"/>
</dbReference>
<dbReference type="GO" id="GO:0003964">
    <property type="term" value="F:RNA-directed DNA polymerase activity"/>
    <property type="evidence" value="ECO:0007669"/>
    <property type="project" value="UniProtKB-KW"/>
</dbReference>
<keyword evidence="1" id="KW-0808">Transferase</keyword>
<dbReference type="SUPFAM" id="SSF46565">
    <property type="entry name" value="Chaperone J-domain"/>
    <property type="match status" value="1"/>
</dbReference>
<evidence type="ECO:0000259" key="7">
    <source>
        <dbReference type="PROSITE" id="PS50076"/>
    </source>
</evidence>
<evidence type="ECO:0000256" key="2">
    <source>
        <dbReference type="ARBA" id="ARBA00022722"/>
    </source>
</evidence>
<keyword evidence="1" id="KW-0548">Nucleotidyltransferase</keyword>
<dbReference type="AlphaFoldDB" id="A0A8S4DIE2"/>
<dbReference type="PANTHER" id="PTHR45188:SF2">
    <property type="entry name" value="DNAJ HOMOLOG SUBFAMILY C MEMBER 7"/>
    <property type="match status" value="1"/>
</dbReference>
<name>A0A8S4DIE2_PLUXY</name>